<reference evidence="1" key="1">
    <citation type="submission" date="2018-02" db="EMBL/GenBank/DDBJ databases">
        <title>The genomes of Aspergillus section Nigri reveals drivers in fungal speciation.</title>
        <authorList>
            <consortium name="DOE Joint Genome Institute"/>
            <person name="Vesth T.C."/>
            <person name="Nybo J."/>
            <person name="Theobald S."/>
            <person name="Brandl J."/>
            <person name="Frisvad J.C."/>
            <person name="Nielsen K.F."/>
            <person name="Lyhne E.K."/>
            <person name="Kogle M.E."/>
            <person name="Kuo A."/>
            <person name="Riley R."/>
            <person name="Clum A."/>
            <person name="Nolan M."/>
            <person name="Lipzen A."/>
            <person name="Salamov A."/>
            <person name="Henrissat B."/>
            <person name="Wiebenga A."/>
            <person name="De vries R.P."/>
            <person name="Grigoriev I.V."/>
            <person name="Mortensen U.H."/>
            <person name="Andersen M.R."/>
            <person name="Baker S.E."/>
        </authorList>
    </citation>
    <scope>NUCLEOTIDE SEQUENCE</scope>
    <source>
        <strain evidence="1">CBS 115574</strain>
    </source>
</reference>
<sequence length="107" mass="12219">MKLCNYTPQLIRGLSPGICISCPVLLFFPLGSTLPCFQNCVLRLFISYDTVLFRALYHHGLNRNSLSSLRWDWNATFRSDCYILRSRLKKATSSIEEERGVSSLVAK</sequence>
<dbReference type="Proteomes" id="UP000249748">
    <property type="component" value="Unassembled WGS sequence"/>
</dbReference>
<accession>A0ACD1IAE6</accession>
<proteinExistence type="predicted"/>
<name>A0ACD1IAE6_9EURO</name>
<evidence type="ECO:0000313" key="1">
    <source>
        <dbReference type="EMBL" id="RAK87237.1"/>
    </source>
</evidence>
<keyword evidence="2" id="KW-1185">Reference proteome</keyword>
<gene>
    <name evidence="1" type="ORF">BO79DRAFT_32428</name>
</gene>
<dbReference type="EMBL" id="KZ824556">
    <property type="protein sequence ID" value="RAK87237.1"/>
    <property type="molecule type" value="Genomic_DNA"/>
</dbReference>
<evidence type="ECO:0000313" key="2">
    <source>
        <dbReference type="Proteomes" id="UP000249748"/>
    </source>
</evidence>
<protein>
    <submittedName>
        <fullName evidence="1">Uncharacterized protein</fullName>
    </submittedName>
</protein>
<organism evidence="1 2">
    <name type="scientific">Aspergillus costaricaensis CBS 115574</name>
    <dbReference type="NCBI Taxonomy" id="1448317"/>
    <lineage>
        <taxon>Eukaryota</taxon>
        <taxon>Fungi</taxon>
        <taxon>Dikarya</taxon>
        <taxon>Ascomycota</taxon>
        <taxon>Pezizomycotina</taxon>
        <taxon>Eurotiomycetes</taxon>
        <taxon>Eurotiomycetidae</taxon>
        <taxon>Eurotiales</taxon>
        <taxon>Aspergillaceae</taxon>
        <taxon>Aspergillus</taxon>
        <taxon>Aspergillus subgen. Circumdati</taxon>
    </lineage>
</organism>